<dbReference type="EMBL" id="AE017126">
    <property type="protein sequence ID" value="AAQ00113.1"/>
    <property type="molecule type" value="Genomic_DNA"/>
</dbReference>
<dbReference type="eggNOG" id="COG0339">
    <property type="taxonomic scope" value="Bacteria"/>
</dbReference>
<organism evidence="12 13">
    <name type="scientific">Prochlorococcus marinus (strain SARG / CCMP1375 / SS120)</name>
    <dbReference type="NCBI Taxonomy" id="167539"/>
    <lineage>
        <taxon>Bacteria</taxon>
        <taxon>Bacillati</taxon>
        <taxon>Cyanobacteriota</taxon>
        <taxon>Cyanophyceae</taxon>
        <taxon>Synechococcales</taxon>
        <taxon>Prochlorococcaceae</taxon>
        <taxon>Prochlorococcus</taxon>
    </lineage>
</organism>
<keyword evidence="4 9" id="KW-0378">Hydrolase</keyword>
<dbReference type="EnsemblBacteria" id="AAQ00113">
    <property type="protein sequence ID" value="AAQ00113"/>
    <property type="gene ID" value="Pro_1068"/>
</dbReference>
<evidence type="ECO:0000256" key="4">
    <source>
        <dbReference type="ARBA" id="ARBA00022801"/>
    </source>
</evidence>
<dbReference type="Gene3D" id="3.40.390.10">
    <property type="entry name" value="Collagenase (Catalytic Domain)"/>
    <property type="match status" value="1"/>
</dbReference>
<evidence type="ECO:0000256" key="1">
    <source>
        <dbReference type="ARBA" id="ARBA00006040"/>
    </source>
</evidence>
<dbReference type="PANTHER" id="PTHR11804">
    <property type="entry name" value="PROTEASE M3 THIMET OLIGOPEPTIDASE-RELATED"/>
    <property type="match status" value="1"/>
</dbReference>
<dbReference type="InterPro" id="IPR001567">
    <property type="entry name" value="Pept_M3A_M3B_dom"/>
</dbReference>
<evidence type="ECO:0000313" key="13">
    <source>
        <dbReference type="Proteomes" id="UP000001420"/>
    </source>
</evidence>
<dbReference type="Pfam" id="PF19310">
    <property type="entry name" value="TOP_N"/>
    <property type="match status" value="1"/>
</dbReference>
<evidence type="ECO:0000256" key="7">
    <source>
        <dbReference type="ARBA" id="ARBA00024603"/>
    </source>
</evidence>
<evidence type="ECO:0000256" key="5">
    <source>
        <dbReference type="ARBA" id="ARBA00022833"/>
    </source>
</evidence>
<evidence type="ECO:0000259" key="11">
    <source>
        <dbReference type="Pfam" id="PF19310"/>
    </source>
</evidence>
<evidence type="ECO:0000313" key="12">
    <source>
        <dbReference type="EMBL" id="AAQ00113.1"/>
    </source>
</evidence>
<feature type="domain" description="Oligopeptidase A N-terminal" evidence="11">
    <location>
        <begin position="30"/>
        <end position="157"/>
    </location>
</feature>
<comment type="catalytic activity">
    <reaction evidence="7">
        <text>Hydrolysis of oligopeptides, with broad specificity. Gly or Ala commonly occur as P1 or P1' residues, but more distant residues are also important, as is shown by the fact that Z-Gly-Pro-Gly-|-Gly-Pro-Ala is cleaved, but not Z-(Gly)(5).</text>
        <dbReference type="EC" id="3.4.24.70"/>
    </reaction>
</comment>
<gene>
    <name evidence="12" type="primary">dcp</name>
    <name evidence="12" type="ordered locus">Pro_1068</name>
</gene>
<dbReference type="GO" id="GO:0006518">
    <property type="term" value="P:peptide metabolic process"/>
    <property type="evidence" value="ECO:0007669"/>
    <property type="project" value="TreeGrafter"/>
</dbReference>
<evidence type="ECO:0000256" key="2">
    <source>
        <dbReference type="ARBA" id="ARBA00022670"/>
    </source>
</evidence>
<feature type="domain" description="Peptidase M3A/M3B catalytic" evidence="10">
    <location>
        <begin position="245"/>
        <end position="702"/>
    </location>
</feature>
<dbReference type="FunFam" id="3.40.390.10:FF:000009">
    <property type="entry name" value="Oligopeptidase A"/>
    <property type="match status" value="1"/>
</dbReference>
<proteinExistence type="inferred from homology"/>
<protein>
    <recommendedName>
        <fullName evidence="8">oligopeptidase A</fullName>
        <ecNumber evidence="8">3.4.24.70</ecNumber>
    </recommendedName>
</protein>
<dbReference type="Proteomes" id="UP000001420">
    <property type="component" value="Chromosome"/>
</dbReference>
<dbReference type="RefSeq" id="WP_011125220.1">
    <property type="nucleotide sequence ID" value="NC_005042.1"/>
</dbReference>
<dbReference type="InterPro" id="IPR024079">
    <property type="entry name" value="MetalloPept_cat_dom_sf"/>
</dbReference>
<keyword evidence="5 9" id="KW-0862">Zinc</keyword>
<dbReference type="PANTHER" id="PTHR11804:SF83">
    <property type="entry name" value="LD37516P"/>
    <property type="match status" value="1"/>
</dbReference>
<dbReference type="InterPro" id="IPR045090">
    <property type="entry name" value="Pept_M3A_M3B"/>
</dbReference>
<reference evidence="12 13" key="1">
    <citation type="journal article" date="2003" name="Proc. Natl. Acad. Sci. U.S.A.">
        <title>Genome sequence of the cyanobacterium Prochlorococcus marinus SS120, a nearly minimal oxyphototrophic genome.</title>
        <authorList>
            <person name="Dufresne A."/>
            <person name="Salanoubat M."/>
            <person name="Partensky F."/>
            <person name="Artiguenave F."/>
            <person name="Axmann I.M."/>
            <person name="Barbe V."/>
            <person name="Duprat S."/>
            <person name="Galperin M.Y."/>
            <person name="Koonin E.V."/>
            <person name="Le Gall F."/>
            <person name="Makarova K.S."/>
            <person name="Ostrowski M."/>
            <person name="Oztas S."/>
            <person name="Robert C."/>
            <person name="Rogozin I.B."/>
            <person name="Scanlan D.J."/>
            <person name="Tandeau de Marsac N."/>
            <person name="Weissenbach J."/>
            <person name="Wincker P."/>
            <person name="Wolf Y.I."/>
            <person name="Hess W.R."/>
        </authorList>
    </citation>
    <scope>NUCLEOTIDE SEQUENCE [LARGE SCALE GENOMIC DNA]</scope>
    <source>
        <strain evidence="13">SARG / CCMP1375 / SS120</strain>
    </source>
</reference>
<keyword evidence="13" id="KW-1185">Reference proteome</keyword>
<keyword evidence="6 9" id="KW-0482">Metalloprotease</keyword>
<dbReference type="CDD" id="cd06456">
    <property type="entry name" value="M3A_DCP"/>
    <property type="match status" value="1"/>
</dbReference>
<dbReference type="GO" id="GO:0005829">
    <property type="term" value="C:cytosol"/>
    <property type="evidence" value="ECO:0007669"/>
    <property type="project" value="UniProtKB-ARBA"/>
</dbReference>
<evidence type="ECO:0000256" key="3">
    <source>
        <dbReference type="ARBA" id="ARBA00022723"/>
    </source>
</evidence>
<dbReference type="STRING" id="167539.Pro_1068"/>
<keyword evidence="3 9" id="KW-0479">Metal-binding</keyword>
<comment type="similarity">
    <text evidence="1 9">Belongs to the peptidase M3 family.</text>
</comment>
<evidence type="ECO:0000256" key="9">
    <source>
        <dbReference type="RuleBase" id="RU003435"/>
    </source>
</evidence>
<evidence type="ECO:0000256" key="8">
    <source>
        <dbReference type="ARBA" id="ARBA00026100"/>
    </source>
</evidence>
<dbReference type="AlphaFoldDB" id="Q7VBM4"/>
<dbReference type="InterPro" id="IPR034005">
    <property type="entry name" value="M3A_DCP"/>
</dbReference>
<name>Q7VBM4_PROMA</name>
<dbReference type="Pfam" id="PF01432">
    <property type="entry name" value="Peptidase_M3"/>
    <property type="match status" value="1"/>
</dbReference>
<dbReference type="PATRIC" id="fig|167539.5.peg.1118"/>
<accession>Q7VBM4</accession>
<dbReference type="SUPFAM" id="SSF55486">
    <property type="entry name" value="Metalloproteases ('zincins'), catalytic domain"/>
    <property type="match status" value="1"/>
</dbReference>
<dbReference type="EC" id="3.4.24.70" evidence="8"/>
<dbReference type="OrthoDB" id="9773538at2"/>
<keyword evidence="2 9" id="KW-0645">Protease</keyword>
<evidence type="ECO:0000259" key="10">
    <source>
        <dbReference type="Pfam" id="PF01432"/>
    </source>
</evidence>
<evidence type="ECO:0000256" key="6">
    <source>
        <dbReference type="ARBA" id="ARBA00023049"/>
    </source>
</evidence>
<dbReference type="Gene3D" id="1.10.1370.40">
    <property type="match status" value="1"/>
</dbReference>
<dbReference type="GO" id="GO:0006508">
    <property type="term" value="P:proteolysis"/>
    <property type="evidence" value="ECO:0007669"/>
    <property type="project" value="UniProtKB-KW"/>
</dbReference>
<dbReference type="InterPro" id="IPR045666">
    <property type="entry name" value="OpdA_N"/>
</dbReference>
<dbReference type="InterPro" id="IPR024077">
    <property type="entry name" value="Neurolysin/TOP_dom2"/>
</dbReference>
<comment type="cofactor">
    <cofactor evidence="9">
        <name>Zn(2+)</name>
        <dbReference type="ChEBI" id="CHEBI:29105"/>
    </cofactor>
    <text evidence="9">Binds 1 zinc ion.</text>
</comment>
<sequence length="708" mass="81104">MQKLPALLIGKGLPLFEEITSLEIEQCIPTLLNILHKEFDVLENELKEKLISEKALTWEDLINPLYKIEEKLRWSWGIVSHLNGVSNSPELRKVYADQQPEVIRFGNRLGQSKVLFNALLNLFNKNKQSLDNTQLRILESELLSMKNRGVGLTGEDKKIFNSNSERLAELSNIFSNNVLDATKEWKLLLTKPEQIEGLPKRSLEAMAKAAKEADDIFQENRGEGPSAEKGPWLLGLDMPSYTTFITYSKNRHLREIIYKAYISRASSGKLNNQKLIEQILSIRKHQAQLLGYKNWAEISLSSKMASNVSQVEELLEELRSAAMPAAKEEIKRLELFAADETGTDFYKLAPWDVNYWSEKLRQKLFDLNQENLRAWFPLPQVLNGLFRLCERLFEISIKPCSAKYPVWHKDVELYDVLDKDDTHIASFYLDPFSRPASKRGGAWMDECLTKERLDNGDVVIPVAYLVCNQTPPTERLPSLMSFEEVKTLFHEFGHGLQHMLTKVEYPKAAGINNVEWDAVELPSQFMENWCLEEKTINDIAKHWETKQPLPNEEFQKLRLNQTFNSGLNTLRQIHFALTDIRLHNLWNDNLGITPDELRRNLAKTTCVIEPIPEDQFLCAFSHIFAGGYSAGYYSYKWAEVLSADAFSAFEEAGLDNESNIRLIGKRFRDTILSLGGSKSPNEIFQSFRGRPATSEALIKHCGLRTAIK</sequence>
<dbReference type="GO" id="GO:0004222">
    <property type="term" value="F:metalloendopeptidase activity"/>
    <property type="evidence" value="ECO:0007669"/>
    <property type="project" value="UniProtKB-EC"/>
</dbReference>
<dbReference type="GO" id="GO:0046872">
    <property type="term" value="F:metal ion binding"/>
    <property type="evidence" value="ECO:0007669"/>
    <property type="project" value="UniProtKB-UniRule"/>
</dbReference>
<dbReference type="Gene3D" id="1.10.1370.10">
    <property type="entry name" value="Neurolysin, domain 3"/>
    <property type="match status" value="1"/>
</dbReference>
<dbReference type="HOGENOM" id="CLU_001805_4_1_3"/>
<dbReference type="KEGG" id="pma:Pro_1068"/>